<dbReference type="AlphaFoldDB" id="A0A5J5CG56"/>
<evidence type="ECO:0000313" key="4">
    <source>
        <dbReference type="Proteomes" id="UP000327493"/>
    </source>
</evidence>
<protein>
    <submittedName>
        <fullName evidence="3">Uncharacterized protein</fullName>
    </submittedName>
</protein>
<feature type="transmembrane region" description="Helical" evidence="2">
    <location>
        <begin position="116"/>
        <end position="137"/>
    </location>
</feature>
<name>A0A5J5CG56_9PERO</name>
<comment type="caution">
    <text evidence="3">The sequence shown here is derived from an EMBL/GenBank/DDBJ whole genome shotgun (WGS) entry which is preliminary data.</text>
</comment>
<dbReference type="EMBL" id="VOFY01000028">
    <property type="protein sequence ID" value="KAA8579389.1"/>
    <property type="molecule type" value="Genomic_DNA"/>
</dbReference>
<evidence type="ECO:0000313" key="3">
    <source>
        <dbReference type="EMBL" id="KAA8579389.1"/>
    </source>
</evidence>
<feature type="compositionally biased region" description="Basic and acidic residues" evidence="1">
    <location>
        <begin position="1"/>
        <end position="12"/>
    </location>
</feature>
<proteinExistence type="predicted"/>
<keyword evidence="2" id="KW-0812">Transmembrane</keyword>
<feature type="region of interest" description="Disordered" evidence="1">
    <location>
        <begin position="179"/>
        <end position="327"/>
    </location>
</feature>
<feature type="region of interest" description="Disordered" evidence="1">
    <location>
        <begin position="1"/>
        <end position="50"/>
    </location>
</feature>
<dbReference type="Proteomes" id="UP000327493">
    <property type="component" value="Unassembled WGS sequence"/>
</dbReference>
<evidence type="ECO:0000256" key="1">
    <source>
        <dbReference type="SAM" id="MobiDB-lite"/>
    </source>
</evidence>
<reference evidence="3 4" key="1">
    <citation type="submission" date="2019-08" db="EMBL/GenBank/DDBJ databases">
        <title>A chromosome-level genome assembly, high-density linkage maps, and genome scans reveal the genomic architecture of hybrid incompatibilities underlying speciation via character displacement in darters (Percidae: Etheostominae).</title>
        <authorList>
            <person name="Moran R.L."/>
            <person name="Catchen J.M."/>
            <person name="Fuller R.C."/>
        </authorList>
    </citation>
    <scope>NUCLEOTIDE SEQUENCE [LARGE SCALE GENOMIC DNA]</scope>
    <source>
        <strain evidence="3">EspeVRDwgs_2016</strain>
        <tissue evidence="3">Muscle</tissue>
    </source>
</reference>
<feature type="compositionally biased region" description="Basic and acidic residues" evidence="1">
    <location>
        <begin position="278"/>
        <end position="306"/>
    </location>
</feature>
<keyword evidence="2" id="KW-0472">Membrane</keyword>
<evidence type="ECO:0000256" key="2">
    <source>
        <dbReference type="SAM" id="Phobius"/>
    </source>
</evidence>
<accession>A0A5J5CG56</accession>
<organism evidence="3 4">
    <name type="scientific">Etheostoma spectabile</name>
    <name type="common">orangethroat darter</name>
    <dbReference type="NCBI Taxonomy" id="54343"/>
    <lineage>
        <taxon>Eukaryota</taxon>
        <taxon>Metazoa</taxon>
        <taxon>Chordata</taxon>
        <taxon>Craniata</taxon>
        <taxon>Vertebrata</taxon>
        <taxon>Euteleostomi</taxon>
        <taxon>Actinopterygii</taxon>
        <taxon>Neopterygii</taxon>
        <taxon>Teleostei</taxon>
        <taxon>Neoteleostei</taxon>
        <taxon>Acanthomorphata</taxon>
        <taxon>Eupercaria</taxon>
        <taxon>Perciformes</taxon>
        <taxon>Percoidei</taxon>
        <taxon>Percidae</taxon>
        <taxon>Etheostomatinae</taxon>
        <taxon>Etheostoma</taxon>
    </lineage>
</organism>
<gene>
    <name evidence="3" type="ORF">FQN60_016819</name>
</gene>
<keyword evidence="4" id="KW-1185">Reference proteome</keyword>
<keyword evidence="2" id="KW-1133">Transmembrane helix</keyword>
<sequence length="327" mass="36080">MTSTGDKTRDPDVDQVVDSHSSLFGRLSESRSSRHGSGPSGRRTHPQGQSSALHSGLYYCLLQDSEGGPTLWPYQVHVGPRNQEPPRYRQRGAFRVRRDAGSGEERQAERVSDGQFAGAVAASVLLTFVLGFSAGALSRAHVLRCLGAVTRRLQSPRKRCRADTRDRGAEVTVTTLRPASGVRAFETTRDDDNETTMSSAASSPPVKPQRSFRQKRPEEPGETTAYLEGCDHGGDEKEEEEEEERKVEVAGRSLTETEDERECRGSYPSGEDGGSQTGKDEEKEGRDGTEERRDYCKTSTQRDKGLSTRVSPPPRRTSPSSMFVREN</sequence>